<evidence type="ECO:0000256" key="1">
    <source>
        <dbReference type="ARBA" id="ARBA00004651"/>
    </source>
</evidence>
<evidence type="ECO:0000256" key="8">
    <source>
        <dbReference type="SAM" id="Phobius"/>
    </source>
</evidence>
<dbReference type="InterPro" id="IPR010432">
    <property type="entry name" value="RDD"/>
</dbReference>
<evidence type="ECO:0000313" key="10">
    <source>
        <dbReference type="EMBL" id="KAB1883372.1"/>
    </source>
</evidence>
<dbReference type="InterPro" id="IPR000253">
    <property type="entry name" value="FHA_dom"/>
</dbReference>
<name>A0AAD3X102_MICMQ</name>
<protein>
    <submittedName>
        <fullName evidence="10">FHA domain-containing protein</fullName>
    </submittedName>
</protein>
<keyword evidence="6 8" id="KW-0472">Membrane</keyword>
<dbReference type="PANTHER" id="PTHR36115">
    <property type="entry name" value="PROLINE-RICH ANTIGEN HOMOLOG-RELATED"/>
    <property type="match status" value="1"/>
</dbReference>
<feature type="domain" description="FHA" evidence="9">
    <location>
        <begin position="357"/>
        <end position="411"/>
    </location>
</feature>
<sequence>MIWEIDDHAPEVEGLDAHGRPDPAYAESLGLRAAGRGARVLAAVIEWTVAVLIALPAIIALTPVLAQAVAGQFDPEKFFARGDLVWLIVAAAVSQGLMIAYVVVQLVLHGRKGVTLGKAICGIRSVNVRTLERPGFWRGAVVRYLVAYASFIVPLIGPVLVIMLSPLFDIERRGRGWLDLAAATWFVDVRGGLNPYDQKRMRIARKRVKTPEHEEKAPLPSLATPVHRDAPAEYVPSARLSGGVIGAHRAASGPAVEPAQAPAPGALVSSTPPSLATGAPGPASFAPAPAPAPASDPAPAYVAPPAASPMPPVPAAGPVAATPAPDDAPAAPVVAPVGVRAILVLDTGERIEVRGTTLFGRSPSAAPGEGEALLVPVVDDTRSVSKTHIAVMPARRGVFVVDRASTNGSAVVRGGAETALPAGHPAELKTGDTVRFGDRSLHVEWV</sequence>
<keyword evidence="2" id="KW-1003">Cell membrane</keyword>
<comment type="subcellular location">
    <subcellularLocation>
        <location evidence="1">Cell membrane</location>
        <topology evidence="1">Multi-pass membrane protein</topology>
    </subcellularLocation>
</comment>
<feature type="transmembrane region" description="Helical" evidence="8">
    <location>
        <begin position="141"/>
        <end position="164"/>
    </location>
</feature>
<keyword evidence="4 8" id="KW-0812">Transmembrane</keyword>
<evidence type="ECO:0000256" key="6">
    <source>
        <dbReference type="ARBA" id="ARBA00023136"/>
    </source>
</evidence>
<evidence type="ECO:0000256" key="4">
    <source>
        <dbReference type="ARBA" id="ARBA00022692"/>
    </source>
</evidence>
<dbReference type="AlphaFoldDB" id="A0AAD3X102"/>
<evidence type="ECO:0000256" key="7">
    <source>
        <dbReference type="SAM" id="MobiDB-lite"/>
    </source>
</evidence>
<keyword evidence="5 8" id="KW-1133">Transmembrane helix</keyword>
<evidence type="ECO:0000259" key="9">
    <source>
        <dbReference type="PROSITE" id="PS50006"/>
    </source>
</evidence>
<keyword evidence="3" id="KW-0597">Phosphoprotein</keyword>
<dbReference type="Proteomes" id="UP000436027">
    <property type="component" value="Unassembled WGS sequence"/>
</dbReference>
<evidence type="ECO:0000313" key="11">
    <source>
        <dbReference type="Proteomes" id="UP000436027"/>
    </source>
</evidence>
<dbReference type="Gene3D" id="2.60.200.20">
    <property type="match status" value="1"/>
</dbReference>
<proteinExistence type="predicted"/>
<dbReference type="GO" id="GO:0005886">
    <property type="term" value="C:plasma membrane"/>
    <property type="evidence" value="ECO:0007669"/>
    <property type="project" value="UniProtKB-SubCell"/>
</dbReference>
<comment type="caution">
    <text evidence="10">The sequence shown here is derived from an EMBL/GenBank/DDBJ whole genome shotgun (WGS) entry which is preliminary data.</text>
</comment>
<feature type="transmembrane region" description="Helical" evidence="8">
    <location>
        <begin position="84"/>
        <end position="108"/>
    </location>
</feature>
<evidence type="ECO:0000256" key="3">
    <source>
        <dbReference type="ARBA" id="ARBA00022553"/>
    </source>
</evidence>
<feature type="region of interest" description="Disordered" evidence="7">
    <location>
        <begin position="206"/>
        <end position="228"/>
    </location>
</feature>
<dbReference type="Pfam" id="PF06271">
    <property type="entry name" value="RDD"/>
    <property type="match status" value="1"/>
</dbReference>
<dbReference type="InterPro" id="IPR008984">
    <property type="entry name" value="SMAD_FHA_dom_sf"/>
</dbReference>
<dbReference type="CDD" id="cd00060">
    <property type="entry name" value="FHA"/>
    <property type="match status" value="1"/>
</dbReference>
<feature type="transmembrane region" description="Helical" evidence="8">
    <location>
        <begin position="40"/>
        <end position="64"/>
    </location>
</feature>
<feature type="region of interest" description="Disordered" evidence="7">
    <location>
        <begin position="251"/>
        <end position="297"/>
    </location>
</feature>
<accession>A0AAD3X102</accession>
<dbReference type="InterPro" id="IPR051791">
    <property type="entry name" value="Pra-immunoreactive"/>
</dbReference>
<dbReference type="RefSeq" id="WP_151486856.1">
    <property type="nucleotide sequence ID" value="NZ_BAAAIN010000001.1"/>
</dbReference>
<organism evidence="10 11">
    <name type="scientific">Microbacterium maritypicum</name>
    <name type="common">Microbacterium liquefaciens</name>
    <dbReference type="NCBI Taxonomy" id="33918"/>
    <lineage>
        <taxon>Bacteria</taxon>
        <taxon>Bacillati</taxon>
        <taxon>Actinomycetota</taxon>
        <taxon>Actinomycetes</taxon>
        <taxon>Micrococcales</taxon>
        <taxon>Microbacteriaceae</taxon>
        <taxon>Microbacterium</taxon>
    </lineage>
</organism>
<evidence type="ECO:0000256" key="5">
    <source>
        <dbReference type="ARBA" id="ARBA00022989"/>
    </source>
</evidence>
<dbReference type="EMBL" id="WAAQ01000002">
    <property type="protein sequence ID" value="KAB1883372.1"/>
    <property type="molecule type" value="Genomic_DNA"/>
</dbReference>
<reference evidence="10 11" key="1">
    <citation type="submission" date="2019-09" db="EMBL/GenBank/DDBJ databases">
        <title>Whole genome sequencing of Microbacterium maritypicum.</title>
        <authorList>
            <person name="Lenchi N."/>
        </authorList>
    </citation>
    <scope>NUCLEOTIDE SEQUENCE [LARGE SCALE GENOMIC DNA]</scope>
    <source>
        <strain evidence="10 11">DSM 12512</strain>
    </source>
</reference>
<dbReference type="Pfam" id="PF00498">
    <property type="entry name" value="FHA"/>
    <property type="match status" value="1"/>
</dbReference>
<evidence type="ECO:0000256" key="2">
    <source>
        <dbReference type="ARBA" id="ARBA00022475"/>
    </source>
</evidence>
<gene>
    <name evidence="10" type="ORF">F6W70_12150</name>
</gene>
<dbReference type="PROSITE" id="PS50006">
    <property type="entry name" value="FHA_DOMAIN"/>
    <property type="match status" value="1"/>
</dbReference>
<dbReference type="SUPFAM" id="SSF49879">
    <property type="entry name" value="SMAD/FHA domain"/>
    <property type="match status" value="1"/>
</dbReference>